<reference evidence="1 2" key="1">
    <citation type="submission" date="2023-07" db="EMBL/GenBank/DDBJ databases">
        <title>Sorghum-associated microbial communities from plants grown in Nebraska, USA.</title>
        <authorList>
            <person name="Schachtman D."/>
        </authorList>
    </citation>
    <scope>NUCLEOTIDE SEQUENCE [LARGE SCALE GENOMIC DNA]</scope>
    <source>
        <strain evidence="1 2">3199</strain>
    </source>
</reference>
<evidence type="ECO:0000313" key="1">
    <source>
        <dbReference type="EMBL" id="MDR6901495.1"/>
    </source>
</evidence>
<gene>
    <name evidence="1" type="ORF">J2W52_003119</name>
</gene>
<dbReference type="EMBL" id="JAVDUP010000003">
    <property type="protein sequence ID" value="MDR6901495.1"/>
    <property type="molecule type" value="Genomic_DNA"/>
</dbReference>
<protein>
    <submittedName>
        <fullName evidence="1">Uncharacterized protein</fullName>
    </submittedName>
</protein>
<dbReference type="Proteomes" id="UP001250791">
    <property type="component" value="Unassembled WGS sequence"/>
</dbReference>
<proteinExistence type="predicted"/>
<accession>A0ABU1SR89</accession>
<sequence length="68" mass="7990">MLSPELLKPVEDGALRYFTREQLQQRSRFDDDLDFLQSLEQEQPESSPFKLHVTLEGDRPQKVTITIE</sequence>
<comment type="caution">
    <text evidence="1">The sequence shown here is derived from an EMBL/GenBank/DDBJ whole genome shotgun (WGS) entry which is preliminary data.</text>
</comment>
<keyword evidence="2" id="KW-1185">Reference proteome</keyword>
<organism evidence="1 2">
    <name type="scientific">Rhizobium miluonense</name>
    <dbReference type="NCBI Taxonomy" id="411945"/>
    <lineage>
        <taxon>Bacteria</taxon>
        <taxon>Pseudomonadati</taxon>
        <taxon>Pseudomonadota</taxon>
        <taxon>Alphaproteobacteria</taxon>
        <taxon>Hyphomicrobiales</taxon>
        <taxon>Rhizobiaceae</taxon>
        <taxon>Rhizobium/Agrobacterium group</taxon>
        <taxon>Rhizobium</taxon>
    </lineage>
</organism>
<evidence type="ECO:0000313" key="2">
    <source>
        <dbReference type="Proteomes" id="UP001250791"/>
    </source>
</evidence>
<dbReference type="RefSeq" id="WP_310231740.1">
    <property type="nucleotide sequence ID" value="NZ_JAVDUP010000003.1"/>
</dbReference>
<name>A0ABU1SR89_9HYPH</name>